<dbReference type="Gene3D" id="3.20.110.10">
    <property type="entry name" value="Glycoside hydrolase 38, N terminal domain"/>
    <property type="match status" value="1"/>
</dbReference>
<dbReference type="PANTHER" id="PTHR46017:SF2">
    <property type="entry name" value="MANNOSYLGLYCERATE HYDROLASE"/>
    <property type="match status" value="1"/>
</dbReference>
<dbReference type="GO" id="GO:0004559">
    <property type="term" value="F:alpha-mannosidase activity"/>
    <property type="evidence" value="ECO:0007669"/>
    <property type="project" value="InterPro"/>
</dbReference>
<name>A0A328UFL1_9FIRM</name>
<comment type="caution">
    <text evidence="6">The sequence shown here is derived from an EMBL/GenBank/DDBJ whole genome shotgun (WGS) entry which is preliminary data.</text>
</comment>
<dbReference type="RefSeq" id="WP_112331495.1">
    <property type="nucleotide sequence ID" value="NZ_QLYR01000001.1"/>
</dbReference>
<comment type="similarity">
    <text evidence="1">Belongs to the glycosyl hydrolase 38 family.</text>
</comment>
<dbReference type="GO" id="GO:0030246">
    <property type="term" value="F:carbohydrate binding"/>
    <property type="evidence" value="ECO:0007669"/>
    <property type="project" value="InterPro"/>
</dbReference>
<dbReference type="Pfam" id="PF07748">
    <property type="entry name" value="Glyco_hydro_38C"/>
    <property type="match status" value="1"/>
</dbReference>
<dbReference type="SUPFAM" id="SSF88713">
    <property type="entry name" value="Glycoside hydrolase/deacetylase"/>
    <property type="match status" value="1"/>
</dbReference>
<keyword evidence="4" id="KW-0326">Glycosidase</keyword>
<gene>
    <name evidence="6" type="ORF">DPQ25_01990</name>
</gene>
<dbReference type="GO" id="GO:0046872">
    <property type="term" value="F:metal ion binding"/>
    <property type="evidence" value="ECO:0007669"/>
    <property type="project" value="UniProtKB-KW"/>
</dbReference>
<accession>A0A328UFL1</accession>
<keyword evidence="7" id="KW-1185">Reference proteome</keyword>
<organism evidence="6 7">
    <name type="scientific">Hydrogeniiclostridium mannosilyticum</name>
    <dbReference type="NCBI Taxonomy" id="2764322"/>
    <lineage>
        <taxon>Bacteria</taxon>
        <taxon>Bacillati</taxon>
        <taxon>Bacillota</taxon>
        <taxon>Clostridia</taxon>
        <taxon>Eubacteriales</taxon>
        <taxon>Acutalibacteraceae</taxon>
        <taxon>Hydrogeniiclostridium</taxon>
    </lineage>
</organism>
<evidence type="ECO:0000256" key="2">
    <source>
        <dbReference type="ARBA" id="ARBA00022723"/>
    </source>
</evidence>
<evidence type="ECO:0000256" key="4">
    <source>
        <dbReference type="ARBA" id="ARBA00023295"/>
    </source>
</evidence>
<evidence type="ECO:0000259" key="5">
    <source>
        <dbReference type="SMART" id="SM00872"/>
    </source>
</evidence>
<keyword evidence="2" id="KW-0479">Metal-binding</keyword>
<dbReference type="Pfam" id="PF01074">
    <property type="entry name" value="Glyco_hydro_38N"/>
    <property type="match status" value="1"/>
</dbReference>
<keyword evidence="3" id="KW-0378">Hydrolase</keyword>
<dbReference type="Proteomes" id="UP000249377">
    <property type="component" value="Unassembled WGS sequence"/>
</dbReference>
<dbReference type="GO" id="GO:0006013">
    <property type="term" value="P:mannose metabolic process"/>
    <property type="evidence" value="ECO:0007669"/>
    <property type="project" value="InterPro"/>
</dbReference>
<sequence length="887" mass="99085">MSNQKKVVHIVPSTHWDREWYLPFRRYQPRLVRLLQKVMKLTDSPAYKDFLLDGQSIMLEDYLEVLPEDRERLKEKVSSGKIVPGPWYTVPDMVIPCGESLVKNLEIGRNLSRSFGGGQRVGYSPDSFGPCSQLPQLYRLFGYRYAMFSRGQRFPEGVDPAPCFYWEAPDGSRVLTLQEAYSTGLGLLVPSVWRSFDRQLADAEHCRQVFQLLMEGQDRQGCGENRLLIVGIDHFEPVEGLENVISMLQKAFPDYEIHHSTLEDYFKALEQEQGAYRPTAYGEQRGAFKNHYNLSNTLSTRIDIKQKNREVENRLVSFCQPLYAQNRAVAGFDALDTRPLMERAWKLLTASHAHDSICGCNCDETNDDVLHRLTEAGQLAREVEKLEQTVLGSRIRKGPSAAAIVVYNPLPFSRSEWIYGKAAVPYQISAQQLVTAGGRPVEGAAVRQTFQKRRDIETMKKDEYEEILADTTRCPLGDMTEKDYYTGVEYAFYAENIPAGGYRAYYLTSGGAQSPAPVQAVSAGKNEIENDCYRVTANKNGTIDVTVKKTGKVFTNLHWFEDDGDVGDSYTYSPSGAHSDTRGLKAEIEASADGHKAGMTIRLAYGESGARVRIVSKLTLAEKSDVIDFETTVHNESVNHRIRAIFAWPGQYANSCSDTAFDLAARPVYERDLDNPAQILTHPLRNMVCLPGTDTPVVFSRGPQEYEAYQAGDSTHLALTLLRSVDKVYRTDCLTRDESACGVGVRWLTEKSGMLGVYTQSYGLYIQQDPAEANALLNRSLAYQLPLSSFGAYTAGTEEAEQAFIQVEGAVFSTAYAEGPEKKTLFVRVYNAGTTDSNCKVTLNRTFHAAEKVDLTGARTEAVSIEQNTVAFHAKGGEIVTLKILCD</sequence>
<dbReference type="InterPro" id="IPR000602">
    <property type="entry name" value="Glyco_hydro_38_N"/>
</dbReference>
<dbReference type="InterPro" id="IPR011330">
    <property type="entry name" value="Glyco_hydro/deAcase_b/a-brl"/>
</dbReference>
<dbReference type="PANTHER" id="PTHR46017">
    <property type="entry name" value="ALPHA-MANNOSIDASE 2C1"/>
    <property type="match status" value="1"/>
</dbReference>
<proteinExistence type="inferred from homology"/>
<evidence type="ECO:0000256" key="1">
    <source>
        <dbReference type="ARBA" id="ARBA00009792"/>
    </source>
</evidence>
<dbReference type="InterPro" id="IPR037094">
    <property type="entry name" value="Glyco_hydro_38_cen_sf"/>
</dbReference>
<dbReference type="InterPro" id="IPR015341">
    <property type="entry name" value="Glyco_hydro_38_cen"/>
</dbReference>
<evidence type="ECO:0000313" key="6">
    <source>
        <dbReference type="EMBL" id="RAQ30298.1"/>
    </source>
</evidence>
<feature type="domain" description="Glycoside hydrolase family 38 central" evidence="5">
    <location>
        <begin position="297"/>
        <end position="373"/>
    </location>
</feature>
<dbReference type="InterPro" id="IPR011013">
    <property type="entry name" value="Gal_mutarotase_sf_dom"/>
</dbReference>
<dbReference type="SMART" id="SM00872">
    <property type="entry name" value="Alpha-mann_mid"/>
    <property type="match status" value="1"/>
</dbReference>
<dbReference type="Gene3D" id="2.70.98.30">
    <property type="entry name" value="Golgi alpha-mannosidase II, domain 4"/>
    <property type="match status" value="1"/>
</dbReference>
<dbReference type="EMBL" id="QLYR01000001">
    <property type="protein sequence ID" value="RAQ30298.1"/>
    <property type="molecule type" value="Genomic_DNA"/>
</dbReference>
<dbReference type="InterPro" id="IPR027291">
    <property type="entry name" value="Glyco_hydro_38_N_sf"/>
</dbReference>
<reference evidence="6 7" key="1">
    <citation type="submission" date="2018-06" db="EMBL/GenBank/DDBJ databases">
        <title>Noncontiguous genome sequence of Ruminococcaceae bacterium ASD2818.</title>
        <authorList>
            <person name="Chaplin A.V."/>
            <person name="Sokolova S.R."/>
            <person name="Kochetkova T.O."/>
            <person name="Goltsov A.Y."/>
            <person name="Trofimov D.Y."/>
            <person name="Efimov B.A."/>
        </authorList>
    </citation>
    <scope>NUCLEOTIDE SEQUENCE [LARGE SCALE GENOMIC DNA]</scope>
    <source>
        <strain evidence="6 7">ASD2818</strain>
    </source>
</reference>
<protein>
    <recommendedName>
        <fullName evidence="5">Glycoside hydrolase family 38 central domain-containing protein</fullName>
    </recommendedName>
</protein>
<dbReference type="Gene3D" id="1.20.1270.50">
    <property type="entry name" value="Glycoside hydrolase family 38, central domain"/>
    <property type="match status" value="1"/>
</dbReference>
<evidence type="ECO:0000256" key="3">
    <source>
        <dbReference type="ARBA" id="ARBA00022801"/>
    </source>
</evidence>
<dbReference type="GO" id="GO:0009313">
    <property type="term" value="P:oligosaccharide catabolic process"/>
    <property type="evidence" value="ECO:0007669"/>
    <property type="project" value="TreeGrafter"/>
</dbReference>
<dbReference type="SUPFAM" id="SSF74650">
    <property type="entry name" value="Galactose mutarotase-like"/>
    <property type="match status" value="1"/>
</dbReference>
<dbReference type="SUPFAM" id="SSF88688">
    <property type="entry name" value="Families 57/38 glycoside transferase middle domain"/>
    <property type="match status" value="1"/>
</dbReference>
<dbReference type="InterPro" id="IPR028995">
    <property type="entry name" value="Glyco_hydro_57/38_cen_sf"/>
</dbReference>
<dbReference type="InterPro" id="IPR011682">
    <property type="entry name" value="Glyco_hydro_38_C"/>
</dbReference>
<evidence type="ECO:0000313" key="7">
    <source>
        <dbReference type="Proteomes" id="UP000249377"/>
    </source>
</evidence>
<dbReference type="AlphaFoldDB" id="A0A328UFL1"/>